<gene>
    <name evidence="3" type="ORF">ABL78_7842</name>
</gene>
<dbReference type="EMBL" id="LJSK01000432">
    <property type="protein sequence ID" value="KPI83132.1"/>
    <property type="molecule type" value="Genomic_DNA"/>
</dbReference>
<dbReference type="OrthoDB" id="10429081at2759"/>
<feature type="region of interest" description="Disordered" evidence="1">
    <location>
        <begin position="394"/>
        <end position="428"/>
    </location>
</feature>
<evidence type="ECO:0000313" key="4">
    <source>
        <dbReference type="Proteomes" id="UP000038009"/>
    </source>
</evidence>
<keyword evidence="4" id="KW-1185">Reference proteome</keyword>
<sequence length="594" mass="64033">MVGSLSAAPDRVLDSIFVFCDYSELFASSHVCTAWRHRTSSSVMWRRVAREDLRRARETECQVVATPIQKRAGLSSSLNTAHLYTVEVRVRQRQCGSNEYGGGNGGYGYGDHRRSANNGPSYAQNLPLYTFGMDSTSVARNYGSGGGGELEHSPSSTCFTAMVSTTQVRRICMQYLRPLRFTAGDAIASALRRANAKAAHAAASSSTDSGNGEHEKEEVLPLWEDASMIRHGVLLCDPRDPCTLCYYAATMYRPWCTVLMDRFVIDNALLKDFIEHSSDAAACIDLAFRVEELPVVRNDPRDPSRLVRPGLPVSIRIGVIEVSQLGAYRRGLHQVIGGMVFYSHSGAASADDGGSASANDSSDCYGERHGAHPNNTDMQDYAWGALDAGFNTATRRGGGGNGSSGVSWSYTGGGGPTRNDDDDPNSAANAEAEVAAWLRASVQESTQPSQDKIGAAKKSPYSAVATGQSKPLEFWAQEAETRPSRLARALAGDADVPDDQGDCAHVLGDTPDSFGYDIEGNFLSEGSCYPLGAPLLNGDVVHLQFLHDEDVIVLTRNRERLGTLVADAFSEGQRWCVAVSLQNCGVRFIPPSLS</sequence>
<dbReference type="Proteomes" id="UP000038009">
    <property type="component" value="Unassembled WGS sequence"/>
</dbReference>
<dbReference type="AlphaFoldDB" id="A0A0N1HTF6"/>
<feature type="region of interest" description="Disordered" evidence="1">
    <location>
        <begin position="351"/>
        <end position="372"/>
    </location>
</feature>
<evidence type="ECO:0000313" key="3">
    <source>
        <dbReference type="EMBL" id="KPI83132.1"/>
    </source>
</evidence>
<evidence type="ECO:0000259" key="2">
    <source>
        <dbReference type="PROSITE" id="PS50181"/>
    </source>
</evidence>
<dbReference type="Gene3D" id="2.60.120.920">
    <property type="match status" value="1"/>
</dbReference>
<proteinExistence type="predicted"/>
<dbReference type="InterPro" id="IPR001810">
    <property type="entry name" value="F-box_dom"/>
</dbReference>
<reference evidence="3 4" key="1">
    <citation type="journal article" date="2015" name="PLoS Pathog.">
        <title>Leptomonas seymouri: Adaptations to the Dixenous Life Cycle Analyzed by Genome Sequencing, Transcriptome Profiling and Co-infection with Leishmania donovani.</title>
        <authorList>
            <person name="Kraeva N."/>
            <person name="Butenko A."/>
            <person name="Hlavacova J."/>
            <person name="Kostygov A."/>
            <person name="Myskova J."/>
            <person name="Grybchuk D."/>
            <person name="Lestinova T."/>
            <person name="Votypka J."/>
            <person name="Volf P."/>
            <person name="Opperdoes F."/>
            <person name="Flegontov P."/>
            <person name="Lukes J."/>
            <person name="Yurchenko V."/>
        </authorList>
    </citation>
    <scope>NUCLEOTIDE SEQUENCE [LARGE SCALE GENOMIC DNA]</scope>
    <source>
        <strain evidence="3 4">ATCC 30220</strain>
    </source>
</reference>
<dbReference type="OMA" id="RSANNGP"/>
<dbReference type="InterPro" id="IPR043136">
    <property type="entry name" value="B30.2/SPRY_sf"/>
</dbReference>
<dbReference type="InterPro" id="IPR036047">
    <property type="entry name" value="F-box-like_dom_sf"/>
</dbReference>
<accession>A0A0N1HTF6</accession>
<dbReference type="PROSITE" id="PS50181">
    <property type="entry name" value="FBOX"/>
    <property type="match status" value="1"/>
</dbReference>
<organism evidence="3 4">
    <name type="scientific">Leptomonas seymouri</name>
    <dbReference type="NCBI Taxonomy" id="5684"/>
    <lineage>
        <taxon>Eukaryota</taxon>
        <taxon>Discoba</taxon>
        <taxon>Euglenozoa</taxon>
        <taxon>Kinetoplastea</taxon>
        <taxon>Metakinetoplastina</taxon>
        <taxon>Trypanosomatida</taxon>
        <taxon>Trypanosomatidae</taxon>
        <taxon>Leishmaniinae</taxon>
        <taxon>Leptomonas</taxon>
    </lineage>
</organism>
<feature type="compositionally biased region" description="Low complexity" evidence="1">
    <location>
        <begin position="351"/>
        <end position="363"/>
    </location>
</feature>
<dbReference type="Gene3D" id="1.20.1280.50">
    <property type="match status" value="1"/>
</dbReference>
<dbReference type="VEuPathDB" id="TriTrypDB:Lsey_0432_0020"/>
<protein>
    <recommendedName>
        <fullName evidence="2">F-box domain-containing protein</fullName>
    </recommendedName>
</protein>
<comment type="caution">
    <text evidence="3">The sequence shown here is derived from an EMBL/GenBank/DDBJ whole genome shotgun (WGS) entry which is preliminary data.</text>
</comment>
<dbReference type="SUPFAM" id="SSF81383">
    <property type="entry name" value="F-box domain"/>
    <property type="match status" value="1"/>
</dbReference>
<feature type="domain" description="F-box" evidence="2">
    <location>
        <begin position="2"/>
        <end position="48"/>
    </location>
</feature>
<evidence type="ECO:0000256" key="1">
    <source>
        <dbReference type="SAM" id="MobiDB-lite"/>
    </source>
</evidence>
<name>A0A0N1HTF6_LEPSE</name>
<feature type="region of interest" description="Disordered" evidence="1">
    <location>
        <begin position="442"/>
        <end position="462"/>
    </location>
</feature>